<dbReference type="Pfam" id="PF12796">
    <property type="entry name" value="Ank_2"/>
    <property type="match status" value="1"/>
</dbReference>
<dbReference type="InterPro" id="IPR052391">
    <property type="entry name" value="E3_Ligase-Neurotoxin"/>
</dbReference>
<dbReference type="GO" id="GO:0005886">
    <property type="term" value="C:plasma membrane"/>
    <property type="evidence" value="ECO:0007669"/>
    <property type="project" value="TreeGrafter"/>
</dbReference>
<feature type="non-terminal residue" evidence="2">
    <location>
        <position position="1"/>
    </location>
</feature>
<keyword evidence="3" id="KW-1185">Reference proteome</keyword>
<protein>
    <submittedName>
        <fullName evidence="2">Uncharacterized protein</fullName>
    </submittedName>
</protein>
<dbReference type="PRINTS" id="PR01415">
    <property type="entry name" value="ANKYRIN"/>
</dbReference>
<dbReference type="SMART" id="SM00248">
    <property type="entry name" value="ANK"/>
    <property type="match status" value="2"/>
</dbReference>
<dbReference type="GO" id="GO:0072659">
    <property type="term" value="P:protein localization to plasma membrane"/>
    <property type="evidence" value="ECO:0007669"/>
    <property type="project" value="TreeGrafter"/>
</dbReference>
<proteinExistence type="predicted"/>
<dbReference type="Gene3D" id="1.25.40.20">
    <property type="entry name" value="Ankyrin repeat-containing domain"/>
    <property type="match status" value="1"/>
</dbReference>
<dbReference type="InterPro" id="IPR002110">
    <property type="entry name" value="Ankyrin_rpt"/>
</dbReference>
<dbReference type="GO" id="GO:0044325">
    <property type="term" value="F:transmembrane transporter binding"/>
    <property type="evidence" value="ECO:0007669"/>
    <property type="project" value="TreeGrafter"/>
</dbReference>
<dbReference type="PANTHER" id="PTHR24133:SF38">
    <property type="entry name" value="ANKYRIN-1"/>
    <property type="match status" value="1"/>
</dbReference>
<dbReference type="AlphaFoldDB" id="A0A1A6H048"/>
<dbReference type="STRING" id="56216.A0A1A6H048"/>
<dbReference type="GO" id="GO:0008093">
    <property type="term" value="F:cytoskeletal anchor activity"/>
    <property type="evidence" value="ECO:0007669"/>
    <property type="project" value="TreeGrafter"/>
</dbReference>
<dbReference type="Proteomes" id="UP000092124">
    <property type="component" value="Unassembled WGS sequence"/>
</dbReference>
<dbReference type="GO" id="GO:0030507">
    <property type="term" value="F:spectrin binding"/>
    <property type="evidence" value="ECO:0007669"/>
    <property type="project" value="TreeGrafter"/>
</dbReference>
<accession>A0A1A6H048</accession>
<gene>
    <name evidence="2" type="ORF">A6R68_00244</name>
</gene>
<organism evidence="2 3">
    <name type="scientific">Neotoma lepida</name>
    <name type="common">Desert woodrat</name>
    <dbReference type="NCBI Taxonomy" id="56216"/>
    <lineage>
        <taxon>Eukaryota</taxon>
        <taxon>Metazoa</taxon>
        <taxon>Chordata</taxon>
        <taxon>Craniata</taxon>
        <taxon>Vertebrata</taxon>
        <taxon>Euteleostomi</taxon>
        <taxon>Mammalia</taxon>
        <taxon>Eutheria</taxon>
        <taxon>Euarchontoglires</taxon>
        <taxon>Glires</taxon>
        <taxon>Rodentia</taxon>
        <taxon>Myomorpha</taxon>
        <taxon>Muroidea</taxon>
        <taxon>Cricetidae</taxon>
        <taxon>Neotominae</taxon>
        <taxon>Neotoma</taxon>
    </lineage>
</organism>
<dbReference type="PROSITE" id="PS50297">
    <property type="entry name" value="ANK_REP_REGION"/>
    <property type="match status" value="2"/>
</dbReference>
<feature type="repeat" description="ANK" evidence="1">
    <location>
        <begin position="1"/>
        <end position="33"/>
    </location>
</feature>
<dbReference type="OrthoDB" id="9701301at2759"/>
<dbReference type="InterPro" id="IPR036770">
    <property type="entry name" value="Ankyrin_rpt-contain_sf"/>
</dbReference>
<feature type="repeat" description="ANK" evidence="1">
    <location>
        <begin position="34"/>
        <end position="66"/>
    </location>
</feature>
<dbReference type="EMBL" id="LZPO01063622">
    <property type="protein sequence ID" value="OBS71215.1"/>
    <property type="molecule type" value="Genomic_DNA"/>
</dbReference>
<dbReference type="PANTHER" id="PTHR24133">
    <property type="entry name" value="ANKYRIN DOMAIN-CONTAINING"/>
    <property type="match status" value="1"/>
</dbReference>
<reference evidence="2 3" key="1">
    <citation type="submission" date="2016-06" db="EMBL/GenBank/DDBJ databases">
        <title>The Draft Genome Sequence and Annotation of the Desert Woodrat Neotoma lepida.</title>
        <authorList>
            <person name="Campbell M."/>
            <person name="Oakeson K.F."/>
            <person name="Yandell M."/>
            <person name="Halpert J.R."/>
            <person name="Dearing D."/>
        </authorList>
    </citation>
    <scope>NUCLEOTIDE SEQUENCE [LARGE SCALE GENOMIC DNA]</scope>
    <source>
        <strain evidence="2">417</strain>
        <tissue evidence="2">Liver</tissue>
    </source>
</reference>
<evidence type="ECO:0000313" key="3">
    <source>
        <dbReference type="Proteomes" id="UP000092124"/>
    </source>
</evidence>
<sequence length="66" mass="7195">NGLSPIHMAAQGDHLDCVRLLLQYNAEIDDITLDHLTPLHVAAHCGHHRVAKVLLDKGAKPNSRAL</sequence>
<comment type="caution">
    <text evidence="2">The sequence shown here is derived from an EMBL/GenBank/DDBJ whole genome shotgun (WGS) entry which is preliminary data.</text>
</comment>
<evidence type="ECO:0000313" key="2">
    <source>
        <dbReference type="EMBL" id="OBS71215.1"/>
    </source>
</evidence>
<dbReference type="PROSITE" id="PS50088">
    <property type="entry name" value="ANK_REPEAT"/>
    <property type="match status" value="2"/>
</dbReference>
<keyword evidence="1" id="KW-0040">ANK repeat</keyword>
<feature type="non-terminal residue" evidence="2">
    <location>
        <position position="66"/>
    </location>
</feature>
<name>A0A1A6H048_NEOLE</name>
<dbReference type="SUPFAM" id="SSF48403">
    <property type="entry name" value="Ankyrin repeat"/>
    <property type="match status" value="1"/>
</dbReference>
<evidence type="ECO:0000256" key="1">
    <source>
        <dbReference type="PROSITE-ProRule" id="PRU00023"/>
    </source>
</evidence>
<dbReference type="GO" id="GO:0043005">
    <property type="term" value="C:neuron projection"/>
    <property type="evidence" value="ECO:0007669"/>
    <property type="project" value="TreeGrafter"/>
</dbReference>